<dbReference type="RefSeq" id="XP_035684611.1">
    <property type="nucleotide sequence ID" value="XM_035828718.1"/>
</dbReference>
<dbReference type="KEGG" id="bfo:118421434"/>
<gene>
    <name evidence="4 5" type="primary">LOC118421434</name>
    <name evidence="2" type="ORF">BRAFLDRAFT_121247</name>
</gene>
<reference evidence="4 5" key="3">
    <citation type="submission" date="2025-04" db="UniProtKB">
        <authorList>
            <consortium name="RefSeq"/>
        </authorList>
    </citation>
    <scope>IDENTIFICATION</scope>
    <source>
        <strain evidence="4 5">S238N-H82</strain>
        <tissue evidence="4 5">Testes</tissue>
    </source>
</reference>
<dbReference type="GeneID" id="118421434"/>
<feature type="compositionally biased region" description="Gly residues" evidence="1">
    <location>
        <begin position="98"/>
        <end position="110"/>
    </location>
</feature>
<feature type="compositionally biased region" description="Basic residues" evidence="1">
    <location>
        <begin position="114"/>
        <end position="147"/>
    </location>
</feature>
<reference evidence="2" key="1">
    <citation type="journal article" date="2008" name="Nature">
        <title>The amphioxus genome and the evolution of the chordate karyotype.</title>
        <authorList>
            <consortium name="US DOE Joint Genome Institute (JGI-PGF)"/>
            <person name="Putnam N.H."/>
            <person name="Butts T."/>
            <person name="Ferrier D.E.K."/>
            <person name="Furlong R.F."/>
            <person name="Hellsten U."/>
            <person name="Kawashima T."/>
            <person name="Robinson-Rechavi M."/>
            <person name="Shoguchi E."/>
            <person name="Terry A."/>
            <person name="Yu J.-K."/>
            <person name="Benito-Gutierrez E.L."/>
            <person name="Dubchak I."/>
            <person name="Garcia-Fernandez J."/>
            <person name="Gibson-Brown J.J."/>
            <person name="Grigoriev I.V."/>
            <person name="Horton A.C."/>
            <person name="de Jong P.J."/>
            <person name="Jurka J."/>
            <person name="Kapitonov V.V."/>
            <person name="Kohara Y."/>
            <person name="Kuroki Y."/>
            <person name="Lindquist E."/>
            <person name="Lucas S."/>
            <person name="Osoegawa K."/>
            <person name="Pennacchio L.A."/>
            <person name="Salamov A.A."/>
            <person name="Satou Y."/>
            <person name="Sauka-Spengler T."/>
            <person name="Schmutz J."/>
            <person name="Shin-I T."/>
            <person name="Toyoda A."/>
            <person name="Bronner-Fraser M."/>
            <person name="Fujiyama A."/>
            <person name="Holland L.Z."/>
            <person name="Holland P.W.H."/>
            <person name="Satoh N."/>
            <person name="Rokhsar D.S."/>
        </authorList>
    </citation>
    <scope>NUCLEOTIDE SEQUENCE [LARGE SCALE GENOMIC DNA]</scope>
    <source>
        <strain evidence="2">S238N-H82</strain>
        <tissue evidence="2">Testes</tissue>
    </source>
</reference>
<name>C3Z541_BRAFL</name>
<feature type="compositionally biased region" description="Basic and acidic residues" evidence="1">
    <location>
        <begin position="51"/>
        <end position="62"/>
    </location>
</feature>
<dbReference type="EMBL" id="GG666582">
    <property type="protein sequence ID" value="EEN52398.1"/>
    <property type="molecule type" value="Genomic_DNA"/>
</dbReference>
<evidence type="ECO:0000256" key="1">
    <source>
        <dbReference type="SAM" id="MobiDB-lite"/>
    </source>
</evidence>
<keyword evidence="3" id="KW-1185">Reference proteome</keyword>
<accession>C3Z541</accession>
<dbReference type="AlphaFoldDB" id="C3Z541"/>
<evidence type="ECO:0000313" key="5">
    <source>
        <dbReference type="RefSeq" id="XP_035684612.1"/>
    </source>
</evidence>
<feature type="compositionally biased region" description="Basic residues" evidence="1">
    <location>
        <begin position="63"/>
        <end position="76"/>
    </location>
</feature>
<dbReference type="OrthoDB" id="10057914at2759"/>
<evidence type="ECO:0000313" key="4">
    <source>
        <dbReference type="RefSeq" id="XP_035684611.1"/>
    </source>
</evidence>
<dbReference type="RefSeq" id="XP_035684612.1">
    <property type="nucleotide sequence ID" value="XM_035828719.1"/>
</dbReference>
<dbReference type="InParanoid" id="C3Z541"/>
<protein>
    <submittedName>
        <fullName evidence="4 5">Histidine-rich glycoprotein-like</fullName>
    </submittedName>
</protein>
<proteinExistence type="predicted"/>
<organism>
    <name type="scientific">Branchiostoma floridae</name>
    <name type="common">Florida lancelet</name>
    <name type="synonym">Amphioxus</name>
    <dbReference type="NCBI Taxonomy" id="7739"/>
    <lineage>
        <taxon>Eukaryota</taxon>
        <taxon>Metazoa</taxon>
        <taxon>Chordata</taxon>
        <taxon>Cephalochordata</taxon>
        <taxon>Leptocardii</taxon>
        <taxon>Amphioxiformes</taxon>
        <taxon>Branchiostomatidae</taxon>
        <taxon>Branchiostoma</taxon>
    </lineage>
</organism>
<evidence type="ECO:0000313" key="3">
    <source>
        <dbReference type="Proteomes" id="UP000001554"/>
    </source>
</evidence>
<sequence length="183" mass="20624">MDMVMYSSDLAEIFEKSGEHKHKEKRHRRTGSYEPAVQEKAATGHRHLQHIQRERAYTDPSHHRGAHGPHHHHRHGPTKDSGTEAASGAGGEGEKGTGAEGAEGAEGGATSGEKHHHKHHHGLHLPHPHLPHVHLPHPHLPHMHLPHPHMPQCLQPMDDETEENKERRKVETTLQAEYFPFPF</sequence>
<dbReference type="OMA" id="SHHRGTH"/>
<dbReference type="Proteomes" id="UP000001554">
    <property type="component" value="Chromosome 8"/>
</dbReference>
<feature type="compositionally biased region" description="Basic residues" evidence="1">
    <location>
        <begin position="19"/>
        <end position="30"/>
    </location>
</feature>
<feature type="region of interest" description="Disordered" evidence="1">
    <location>
        <begin position="16"/>
        <end position="166"/>
    </location>
</feature>
<reference evidence="3" key="2">
    <citation type="journal article" date="2020" name="Nat. Ecol. Evol.">
        <title>Deeply conserved synteny resolves early events in vertebrate evolution.</title>
        <authorList>
            <person name="Simakov O."/>
            <person name="Marletaz F."/>
            <person name="Yue J.X."/>
            <person name="O'Connell B."/>
            <person name="Jenkins J."/>
            <person name="Brandt A."/>
            <person name="Calef R."/>
            <person name="Tung C.H."/>
            <person name="Huang T.K."/>
            <person name="Schmutz J."/>
            <person name="Satoh N."/>
            <person name="Yu J.K."/>
            <person name="Putnam N.H."/>
            <person name="Green R.E."/>
            <person name="Rokhsar D.S."/>
        </authorList>
    </citation>
    <scope>NUCLEOTIDE SEQUENCE [LARGE SCALE GENOMIC DNA]</scope>
    <source>
        <strain evidence="3">S238N-H82</strain>
    </source>
</reference>
<evidence type="ECO:0000313" key="2">
    <source>
        <dbReference type="EMBL" id="EEN52398.1"/>
    </source>
</evidence>